<dbReference type="Proteomes" id="UP000036403">
    <property type="component" value="Unassembled WGS sequence"/>
</dbReference>
<gene>
    <name evidence="1" type="ORF">RF55_18137</name>
</gene>
<evidence type="ECO:0000313" key="1">
    <source>
        <dbReference type="EMBL" id="KMQ84234.1"/>
    </source>
</evidence>
<dbReference type="EMBL" id="LBMM01017017">
    <property type="protein sequence ID" value="KMQ84234.1"/>
    <property type="molecule type" value="Genomic_DNA"/>
</dbReference>
<organism evidence="1 2">
    <name type="scientific">Lasius niger</name>
    <name type="common">Black garden ant</name>
    <dbReference type="NCBI Taxonomy" id="67767"/>
    <lineage>
        <taxon>Eukaryota</taxon>
        <taxon>Metazoa</taxon>
        <taxon>Ecdysozoa</taxon>
        <taxon>Arthropoda</taxon>
        <taxon>Hexapoda</taxon>
        <taxon>Insecta</taxon>
        <taxon>Pterygota</taxon>
        <taxon>Neoptera</taxon>
        <taxon>Endopterygota</taxon>
        <taxon>Hymenoptera</taxon>
        <taxon>Apocrita</taxon>
        <taxon>Aculeata</taxon>
        <taxon>Formicoidea</taxon>
        <taxon>Formicidae</taxon>
        <taxon>Formicinae</taxon>
        <taxon>Lasius</taxon>
        <taxon>Lasius</taxon>
    </lineage>
</organism>
<name>A0A0J7K1R3_LASNI</name>
<dbReference type="AlphaFoldDB" id="A0A0J7K1R3"/>
<reference evidence="1 2" key="1">
    <citation type="submission" date="2015-04" db="EMBL/GenBank/DDBJ databases">
        <title>Lasius niger genome sequencing.</title>
        <authorList>
            <person name="Konorov E.A."/>
            <person name="Nikitin M.A."/>
            <person name="Kirill M.V."/>
            <person name="Chang P."/>
        </authorList>
    </citation>
    <scope>NUCLEOTIDE SEQUENCE [LARGE SCALE GENOMIC DNA]</scope>
    <source>
        <tissue evidence="1">Whole</tissue>
    </source>
</reference>
<keyword evidence="2" id="KW-1185">Reference proteome</keyword>
<dbReference type="OrthoDB" id="6159421at2759"/>
<accession>A0A0J7K1R3</accession>
<dbReference type="PaxDb" id="67767-A0A0J7K1R3"/>
<proteinExistence type="predicted"/>
<protein>
    <submittedName>
        <fullName evidence="1">Putative zinc finger protein 354b isoform x1</fullName>
    </submittedName>
</protein>
<comment type="caution">
    <text evidence="1">The sequence shown here is derived from an EMBL/GenBank/DDBJ whole genome shotgun (WGS) entry which is preliminary data.</text>
</comment>
<sequence>MLWEFISEDCDNTDFSNEEECTKESINECYLFFLQNVLPEFSKVILLLESDTCTSLDIDQIMRNLCNQLKSRLADNLFGSKVRCILKNLTEDKKRKFMSQAHTFLQRAIKYLEDRYDFGPYTIYKKFELLSPKSEDLKLTWDQLSEFPALLKIESAIDCDFLYSEFTCLRAVFDALSKDLPNDKIGAHFFRKDTSKDSVNLKKCVSLGSLFLLVTRFAKDYLVHSTACGQRKGIECPSI</sequence>
<evidence type="ECO:0000313" key="2">
    <source>
        <dbReference type="Proteomes" id="UP000036403"/>
    </source>
</evidence>